<dbReference type="EMBL" id="CP049109">
    <property type="protein sequence ID" value="QIG80120.1"/>
    <property type="molecule type" value="Genomic_DNA"/>
</dbReference>
<protein>
    <recommendedName>
        <fullName evidence="4">Tip attachment protein J domain-containing protein</fullName>
    </recommendedName>
</protein>
<dbReference type="AlphaFoldDB" id="A0A6G6Y5D8"/>
<organism evidence="2 3">
    <name type="scientific">Stakelama tenebrarum</name>
    <dbReference type="NCBI Taxonomy" id="2711215"/>
    <lineage>
        <taxon>Bacteria</taxon>
        <taxon>Pseudomonadati</taxon>
        <taxon>Pseudomonadota</taxon>
        <taxon>Alphaproteobacteria</taxon>
        <taxon>Sphingomonadales</taxon>
        <taxon>Sphingomonadaceae</taxon>
        <taxon>Stakelama</taxon>
    </lineage>
</organism>
<evidence type="ECO:0000313" key="2">
    <source>
        <dbReference type="EMBL" id="QIG80120.1"/>
    </source>
</evidence>
<keyword evidence="3" id="KW-1185">Reference proteome</keyword>
<dbReference type="RefSeq" id="WP_165327123.1">
    <property type="nucleotide sequence ID" value="NZ_CP049109.1"/>
</dbReference>
<evidence type="ECO:0000313" key="3">
    <source>
        <dbReference type="Proteomes" id="UP000501568"/>
    </source>
</evidence>
<feature type="region of interest" description="Disordered" evidence="1">
    <location>
        <begin position="701"/>
        <end position="738"/>
    </location>
</feature>
<gene>
    <name evidence="2" type="ORF">G5C33_10230</name>
</gene>
<reference evidence="2 3" key="1">
    <citation type="submission" date="2020-02" db="EMBL/GenBank/DDBJ databases">
        <authorList>
            <person name="Zheng R.K."/>
            <person name="Sun C.M."/>
        </authorList>
    </citation>
    <scope>NUCLEOTIDE SEQUENCE [LARGE SCALE GENOMIC DNA]</scope>
    <source>
        <strain evidence="3">zrk23</strain>
    </source>
</reference>
<dbReference type="Proteomes" id="UP000501568">
    <property type="component" value="Chromosome"/>
</dbReference>
<feature type="compositionally biased region" description="Pro residues" evidence="1">
    <location>
        <begin position="728"/>
        <end position="738"/>
    </location>
</feature>
<name>A0A6G6Y5D8_9SPHN</name>
<evidence type="ECO:0008006" key="4">
    <source>
        <dbReference type="Google" id="ProtNLM"/>
    </source>
</evidence>
<proteinExistence type="predicted"/>
<dbReference type="KEGG" id="spzr:G5C33_10230"/>
<sequence length="738" mass="76742">MGKVLRIAGTVVAIAAAIPSGGTSLLAAGLGISATAASAIALGLNFVSALTASAPSASIGGAQTQWSADPDAPAPIAFGRTLVGGEIRYRKGHGKANKYETRVTIQSACGPIHSFEKVYADKAAVTFSGQTASTGKLHNRFWEVRQLGACPEASALVNQIGYPPAWTSAHKLSGYAASIDTFLFDGKGDDTFTQIPQFAWLLKGVKLYKPRLDASMPGGSGGHSVANEATREWGENPWDGAVTWALGWHQGANNIRVGGVGMPVASIDMPAFMDAANVAEANGWKFGGQVTTADSKWDVLKAICQAGGGEPIRSGALLSCIVNTPRIPIATITRADVIGEVSIRTAQTRRERPNGMIPRYRSEDHFWEVVPASVVRNVTYLAEDGAARTRELPLPLVQCTAGEDPTQAAQLTAYAVANAREAGPIVIPLKLRWFGFKTGDCLTIDSGYSEMGWLAGKNVVVLRRQLDPATGGVTLTVRTETDSKHPWALGQTGVAAPTTGVPELPDPTAPEPGEWSLLGTGIAGDGSAIPALKFFGAVDGGVARTIIFEYFQGDEPPSDPDNWVPAAQLGGATTSFTLTSVGAGLSYMGAVRYVYETGTSDRLVLGPVVTGTDANVLQALIVDSWTTGLSLSATDAGTDATITVSAHQRSYLDRGPIDVDAGSVSGLAYETQYFICYDDAARAGGSVSYLAVTDIADAGPTSAHPGRHYVGSVSTPASGGDPIDGGGGPPPWKTDPAL</sequence>
<accession>A0A6G6Y5D8</accession>
<evidence type="ECO:0000256" key="1">
    <source>
        <dbReference type="SAM" id="MobiDB-lite"/>
    </source>
</evidence>